<feature type="transmembrane region" description="Helical" evidence="1">
    <location>
        <begin position="121"/>
        <end position="143"/>
    </location>
</feature>
<evidence type="ECO:0000313" key="2">
    <source>
        <dbReference type="Proteomes" id="UP000887572"/>
    </source>
</evidence>
<keyword evidence="2" id="KW-1185">Reference proteome</keyword>
<accession>A0A914I3L9</accession>
<sequence length="148" mass="15957">MGNKSGATICCGFISVETGTLGVSIVLCVLFGLYTIYFAFDEKQIVQGMITGVFACACLLVIYGQHARNQWLFVPCLILGVAVVGVFGYEIYEKAKCLADGNDSANFAEFLSSAKGCMRGLIIPVLLCVVTGWPYYVILRGFLAVRNG</sequence>
<dbReference type="WBParaSite" id="Gr19_v10_g6513.t1">
    <property type="protein sequence ID" value="Gr19_v10_g6513.t1"/>
    <property type="gene ID" value="Gr19_v10_g6513"/>
</dbReference>
<keyword evidence="1" id="KW-0472">Membrane</keyword>
<evidence type="ECO:0000313" key="3">
    <source>
        <dbReference type="WBParaSite" id="Gr19_v10_g6513.t1"/>
    </source>
</evidence>
<evidence type="ECO:0000256" key="1">
    <source>
        <dbReference type="SAM" id="Phobius"/>
    </source>
</evidence>
<keyword evidence="1" id="KW-0812">Transmembrane</keyword>
<dbReference type="Proteomes" id="UP000887572">
    <property type="component" value="Unplaced"/>
</dbReference>
<keyword evidence="1" id="KW-1133">Transmembrane helix</keyword>
<name>A0A914I3L9_GLORO</name>
<protein>
    <submittedName>
        <fullName evidence="3">Uncharacterized protein</fullName>
    </submittedName>
</protein>
<feature type="transmembrane region" description="Helical" evidence="1">
    <location>
        <begin position="21"/>
        <end position="40"/>
    </location>
</feature>
<organism evidence="2 3">
    <name type="scientific">Globodera rostochiensis</name>
    <name type="common">Golden nematode worm</name>
    <name type="synonym">Heterodera rostochiensis</name>
    <dbReference type="NCBI Taxonomy" id="31243"/>
    <lineage>
        <taxon>Eukaryota</taxon>
        <taxon>Metazoa</taxon>
        <taxon>Ecdysozoa</taxon>
        <taxon>Nematoda</taxon>
        <taxon>Chromadorea</taxon>
        <taxon>Rhabditida</taxon>
        <taxon>Tylenchina</taxon>
        <taxon>Tylenchomorpha</taxon>
        <taxon>Tylenchoidea</taxon>
        <taxon>Heteroderidae</taxon>
        <taxon>Heteroderinae</taxon>
        <taxon>Globodera</taxon>
    </lineage>
</organism>
<dbReference type="AlphaFoldDB" id="A0A914I3L9"/>
<proteinExistence type="predicted"/>
<feature type="transmembrane region" description="Helical" evidence="1">
    <location>
        <begin position="71"/>
        <end position="92"/>
    </location>
</feature>
<reference evidence="3" key="1">
    <citation type="submission" date="2022-11" db="UniProtKB">
        <authorList>
            <consortium name="WormBaseParasite"/>
        </authorList>
    </citation>
    <scope>IDENTIFICATION</scope>
</reference>
<feature type="transmembrane region" description="Helical" evidence="1">
    <location>
        <begin position="46"/>
        <end position="64"/>
    </location>
</feature>